<evidence type="ECO:0000313" key="2">
    <source>
        <dbReference type="EMBL" id="CAC5394761.1"/>
    </source>
</evidence>
<feature type="region of interest" description="Disordered" evidence="1">
    <location>
        <begin position="130"/>
        <end position="168"/>
    </location>
</feature>
<dbReference type="OrthoDB" id="6154172at2759"/>
<accession>A0A6J8CGG0</accession>
<dbReference type="PANTHER" id="PTHR34239">
    <property type="entry name" value="APPLE DOMAIN-CONTAINING PROTEIN"/>
    <property type="match status" value="1"/>
</dbReference>
<name>A0A6J8CGG0_MYTCO</name>
<feature type="region of interest" description="Disordered" evidence="1">
    <location>
        <begin position="432"/>
        <end position="481"/>
    </location>
</feature>
<reference evidence="2 3" key="1">
    <citation type="submission" date="2020-06" db="EMBL/GenBank/DDBJ databases">
        <authorList>
            <person name="Li R."/>
            <person name="Bekaert M."/>
        </authorList>
    </citation>
    <scope>NUCLEOTIDE SEQUENCE [LARGE SCALE GENOMIC DNA]</scope>
    <source>
        <strain evidence="3">wild</strain>
    </source>
</reference>
<dbReference type="AlphaFoldDB" id="A0A6J8CGG0"/>
<protein>
    <submittedName>
        <fullName evidence="2">Uncharacterized protein</fullName>
    </submittedName>
</protein>
<dbReference type="EMBL" id="CACVKT020005368">
    <property type="protein sequence ID" value="CAC5394761.1"/>
    <property type="molecule type" value="Genomic_DNA"/>
</dbReference>
<dbReference type="Proteomes" id="UP000507470">
    <property type="component" value="Unassembled WGS sequence"/>
</dbReference>
<keyword evidence="3" id="KW-1185">Reference proteome</keyword>
<evidence type="ECO:0000256" key="1">
    <source>
        <dbReference type="SAM" id="MobiDB-lite"/>
    </source>
</evidence>
<feature type="compositionally biased region" description="Polar residues" evidence="1">
    <location>
        <begin position="472"/>
        <end position="481"/>
    </location>
</feature>
<evidence type="ECO:0000313" key="3">
    <source>
        <dbReference type="Proteomes" id="UP000507470"/>
    </source>
</evidence>
<dbReference type="PANTHER" id="PTHR34239:SF2">
    <property type="entry name" value="TRANSPOSABLE ELEMENT P TRANSPOSASE_THAP9 CONSERVED DOMAIN-CONTAINING PROTEIN"/>
    <property type="match status" value="1"/>
</dbReference>
<gene>
    <name evidence="2" type="ORF">MCOR_29484</name>
</gene>
<feature type="compositionally biased region" description="Basic and acidic residues" evidence="1">
    <location>
        <begin position="159"/>
        <end position="168"/>
    </location>
</feature>
<proteinExistence type="predicted"/>
<sequence>MSKVDAKLSDEYWRLVAGTVKSYLGQMKSIFKLSGRGDKLYDATSGGNLACSWEVKNYLKAIQLEQVKSHIQQKQAKPLFLVKLKSYFSSDRANDLGLVLIQEVKRFQGSSGIMFSHTVGKTLGNADAMLSSSKNDTKSLKKGSSASNEAKGKNPKTKSSCDESRSSKNGEIAASITLQIEQSSQKTDFVSLKSMVDEMYFVEGYDETQGADPDNSCDQFVDAEVVEPAVKKQKTSDKDCDNVFKVAAQVYRSKDNVNSSVDDSLADTVNEFFREGISEDKYNELMKSVSRPENNVALLRTRANQFVWNLLSPQTRSFDSVIQLHQETVVQAACNVTKLLNIMCRIKPDLGDDFQQDMQSCIDFGIDSLALLLQYNKMTNVKRKEYQRYGLSPEYHHLSSPSIPFTDMLDGDNVHQKSKEIQDMNRLGRNLTNARGRGVSYGRERGIGRGRGGPRRGGFRGGRGYGGRGQYHNDQSMAGGS</sequence>
<organism evidence="2 3">
    <name type="scientific">Mytilus coruscus</name>
    <name type="common">Sea mussel</name>
    <dbReference type="NCBI Taxonomy" id="42192"/>
    <lineage>
        <taxon>Eukaryota</taxon>
        <taxon>Metazoa</taxon>
        <taxon>Spiralia</taxon>
        <taxon>Lophotrochozoa</taxon>
        <taxon>Mollusca</taxon>
        <taxon>Bivalvia</taxon>
        <taxon>Autobranchia</taxon>
        <taxon>Pteriomorphia</taxon>
        <taxon>Mytilida</taxon>
        <taxon>Mytiloidea</taxon>
        <taxon>Mytilidae</taxon>
        <taxon>Mytilinae</taxon>
        <taxon>Mytilus</taxon>
    </lineage>
</organism>
<feature type="compositionally biased region" description="Gly residues" evidence="1">
    <location>
        <begin position="459"/>
        <end position="469"/>
    </location>
</feature>